<dbReference type="AlphaFoldDB" id="A0A9D2VYF0"/>
<proteinExistence type="predicted"/>
<reference evidence="1" key="1">
    <citation type="journal article" date="2021" name="PeerJ">
        <title>Extensive microbial diversity within the chicken gut microbiome revealed by metagenomics and culture.</title>
        <authorList>
            <person name="Gilroy R."/>
            <person name="Ravi A."/>
            <person name="Getino M."/>
            <person name="Pursley I."/>
            <person name="Horton D.L."/>
            <person name="Alikhan N.F."/>
            <person name="Baker D."/>
            <person name="Gharbi K."/>
            <person name="Hall N."/>
            <person name="Watson M."/>
            <person name="Adriaenssens E.M."/>
            <person name="Foster-Nyarko E."/>
            <person name="Jarju S."/>
            <person name="Secka A."/>
            <person name="Antonio M."/>
            <person name="Oren A."/>
            <person name="Chaudhuri R.R."/>
            <person name="La Ragione R."/>
            <person name="Hildebrand F."/>
            <person name="Pallen M.J."/>
        </authorList>
    </citation>
    <scope>NUCLEOTIDE SEQUENCE</scope>
    <source>
        <strain evidence="1">USAMLcec4-12693</strain>
    </source>
</reference>
<dbReference type="RefSeq" id="WP_070090218.1">
    <property type="nucleotide sequence ID" value="NZ_CABMJS010000035.1"/>
</dbReference>
<dbReference type="EMBL" id="DYXE01000080">
    <property type="protein sequence ID" value="HJH50480.1"/>
    <property type="molecule type" value="Genomic_DNA"/>
</dbReference>
<protein>
    <submittedName>
        <fullName evidence="1">Uncharacterized protein</fullName>
    </submittedName>
</protein>
<dbReference type="Proteomes" id="UP000813420">
    <property type="component" value="Unassembled WGS sequence"/>
</dbReference>
<accession>A0A9D2VYF0</accession>
<evidence type="ECO:0000313" key="1">
    <source>
        <dbReference type="EMBL" id="HJH50480.1"/>
    </source>
</evidence>
<name>A0A9D2VYF0_9FIRM</name>
<reference evidence="1" key="2">
    <citation type="submission" date="2021-09" db="EMBL/GenBank/DDBJ databases">
        <authorList>
            <person name="Gilroy R."/>
        </authorList>
    </citation>
    <scope>NUCLEOTIDE SEQUENCE</scope>
    <source>
        <strain evidence="1">USAMLcec4-12693</strain>
    </source>
</reference>
<evidence type="ECO:0000313" key="2">
    <source>
        <dbReference type="Proteomes" id="UP000813420"/>
    </source>
</evidence>
<gene>
    <name evidence="1" type="ORF">K8V39_09470</name>
</gene>
<dbReference type="OrthoDB" id="370604at2"/>
<comment type="caution">
    <text evidence="1">The sequence shown here is derived from an EMBL/GenBank/DDBJ whole genome shotgun (WGS) entry which is preliminary data.</text>
</comment>
<organism evidence="1 2">
    <name type="scientific">Merdimonas faecis</name>
    <dbReference type="NCBI Taxonomy" id="1653435"/>
    <lineage>
        <taxon>Bacteria</taxon>
        <taxon>Bacillati</taxon>
        <taxon>Bacillota</taxon>
        <taxon>Clostridia</taxon>
        <taxon>Lachnospirales</taxon>
        <taxon>Lachnospiraceae</taxon>
        <taxon>Merdimonas</taxon>
    </lineage>
</organism>
<sequence length="206" mass="23821">MKKELKYFEIDGAVGGSQEWFTNVVMYMGGCAAATACDSCIYLAREYGMEGLYPYDVKKLSREDYVRFGQRMKPYIRPRVGGVKELRWYVDGFSRYIADRGRELEEHFSLKMQEFSGDHSCKEAEAAVKEQLEAGLPVPFLMLKHKDSRRFQDFIWHWFLLIGYEGEGEKMTVTAATYGEAVKLPFYDFWDTGYAEKGGMILYSLS</sequence>